<dbReference type="OrthoDB" id="2838583at2759"/>
<dbReference type="PANTHER" id="PTHR28094">
    <property type="entry name" value="MEIOTICALLY UP-REGULATED GENE 113 PROTEIN"/>
    <property type="match status" value="1"/>
</dbReference>
<sequence>MPPPQSKANSIDTDLVDAIRNLTLDCSPATTKQYNLRPRRAYPLSPPSSPETKRSHSSKPSSAVQESPVVKQRTPGVSRKLPASSTAGSESVASAKLNVATVPPPVPGLITPPPSPPVSRRRAIPVAESPVEDVSLSDSPSDVSYAAVFVSYQCCGVAAKSGRRCLRKARVEAALVTLDKDGEAVVFCSQHKKTALERPSGFFFRNLSHRYVEYERWIPGYLPVETQVLLRTEMKRDLSAGDGAGHLYVYEIMKKSPTYIYLKIGRSVNPHKRMIDWAKQCESQQKKLYGTVAHPTKNVSWCMRAESLVHMELEALARTAVYLHPAWPSIPKEQASMMNSAGTGKLVKLCPDCKKLHREIFVFRRFIEGPYKGQEVDLLVKRVMERWGQFVNDEYRS</sequence>
<dbReference type="InterPro" id="IPR018306">
    <property type="entry name" value="Phage_T5_Orf172_DNA-bd"/>
</dbReference>
<evidence type="ECO:0000313" key="3">
    <source>
        <dbReference type="EMBL" id="TFK46012.1"/>
    </source>
</evidence>
<evidence type="ECO:0000313" key="4">
    <source>
        <dbReference type="Proteomes" id="UP000305948"/>
    </source>
</evidence>
<name>A0A5C3MKS7_9AGAM</name>
<evidence type="ECO:0000259" key="2">
    <source>
        <dbReference type="Pfam" id="PF10544"/>
    </source>
</evidence>
<organism evidence="3 4">
    <name type="scientific">Heliocybe sulcata</name>
    <dbReference type="NCBI Taxonomy" id="5364"/>
    <lineage>
        <taxon>Eukaryota</taxon>
        <taxon>Fungi</taxon>
        <taxon>Dikarya</taxon>
        <taxon>Basidiomycota</taxon>
        <taxon>Agaricomycotina</taxon>
        <taxon>Agaricomycetes</taxon>
        <taxon>Gloeophyllales</taxon>
        <taxon>Gloeophyllaceae</taxon>
        <taxon>Heliocybe</taxon>
    </lineage>
</organism>
<reference evidence="3 4" key="1">
    <citation type="journal article" date="2019" name="Nat. Ecol. Evol.">
        <title>Megaphylogeny resolves global patterns of mushroom evolution.</title>
        <authorList>
            <person name="Varga T."/>
            <person name="Krizsan K."/>
            <person name="Foldi C."/>
            <person name="Dima B."/>
            <person name="Sanchez-Garcia M."/>
            <person name="Sanchez-Ramirez S."/>
            <person name="Szollosi G.J."/>
            <person name="Szarkandi J.G."/>
            <person name="Papp V."/>
            <person name="Albert L."/>
            <person name="Andreopoulos W."/>
            <person name="Angelini C."/>
            <person name="Antonin V."/>
            <person name="Barry K.W."/>
            <person name="Bougher N.L."/>
            <person name="Buchanan P."/>
            <person name="Buyck B."/>
            <person name="Bense V."/>
            <person name="Catcheside P."/>
            <person name="Chovatia M."/>
            <person name="Cooper J."/>
            <person name="Damon W."/>
            <person name="Desjardin D."/>
            <person name="Finy P."/>
            <person name="Geml J."/>
            <person name="Haridas S."/>
            <person name="Hughes K."/>
            <person name="Justo A."/>
            <person name="Karasinski D."/>
            <person name="Kautmanova I."/>
            <person name="Kiss B."/>
            <person name="Kocsube S."/>
            <person name="Kotiranta H."/>
            <person name="LaButti K.M."/>
            <person name="Lechner B.E."/>
            <person name="Liimatainen K."/>
            <person name="Lipzen A."/>
            <person name="Lukacs Z."/>
            <person name="Mihaltcheva S."/>
            <person name="Morgado L.N."/>
            <person name="Niskanen T."/>
            <person name="Noordeloos M.E."/>
            <person name="Ohm R.A."/>
            <person name="Ortiz-Santana B."/>
            <person name="Ovrebo C."/>
            <person name="Racz N."/>
            <person name="Riley R."/>
            <person name="Savchenko A."/>
            <person name="Shiryaev A."/>
            <person name="Soop K."/>
            <person name="Spirin V."/>
            <person name="Szebenyi C."/>
            <person name="Tomsovsky M."/>
            <person name="Tulloss R.E."/>
            <person name="Uehling J."/>
            <person name="Grigoriev I.V."/>
            <person name="Vagvolgyi C."/>
            <person name="Papp T."/>
            <person name="Martin F.M."/>
            <person name="Miettinen O."/>
            <person name="Hibbett D.S."/>
            <person name="Nagy L.G."/>
        </authorList>
    </citation>
    <scope>NUCLEOTIDE SEQUENCE [LARGE SCALE GENOMIC DNA]</scope>
    <source>
        <strain evidence="3 4">OMC1185</strain>
    </source>
</reference>
<dbReference type="STRING" id="5364.A0A5C3MKS7"/>
<dbReference type="PANTHER" id="PTHR28094:SF1">
    <property type="entry name" value="MEIOTICALLY UP-REGULATED GENE 113 PROTEIN"/>
    <property type="match status" value="1"/>
</dbReference>
<feature type="compositionally biased region" description="Polar residues" evidence="1">
    <location>
        <begin position="83"/>
        <end position="92"/>
    </location>
</feature>
<keyword evidence="4" id="KW-1185">Reference proteome</keyword>
<dbReference type="Proteomes" id="UP000305948">
    <property type="component" value="Unassembled WGS sequence"/>
</dbReference>
<gene>
    <name evidence="3" type="ORF">OE88DRAFT_1739817</name>
</gene>
<dbReference type="InterPro" id="IPR053006">
    <property type="entry name" value="Meiosis_regulatory"/>
</dbReference>
<dbReference type="EMBL" id="ML213534">
    <property type="protein sequence ID" value="TFK46012.1"/>
    <property type="molecule type" value="Genomic_DNA"/>
</dbReference>
<accession>A0A5C3MKS7</accession>
<feature type="domain" description="Bacteriophage T5 Orf172 DNA-binding" evidence="2">
    <location>
        <begin position="245"/>
        <end position="315"/>
    </location>
</feature>
<dbReference type="Pfam" id="PF10544">
    <property type="entry name" value="T5orf172"/>
    <property type="match status" value="1"/>
</dbReference>
<proteinExistence type="predicted"/>
<feature type="region of interest" description="Disordered" evidence="1">
    <location>
        <begin position="28"/>
        <end position="92"/>
    </location>
</feature>
<dbReference type="AlphaFoldDB" id="A0A5C3MKS7"/>
<evidence type="ECO:0000256" key="1">
    <source>
        <dbReference type="SAM" id="MobiDB-lite"/>
    </source>
</evidence>
<protein>
    <recommendedName>
        <fullName evidence="2">Bacteriophage T5 Orf172 DNA-binding domain-containing protein</fullName>
    </recommendedName>
</protein>